<feature type="transmembrane region" description="Helical" evidence="5">
    <location>
        <begin position="12"/>
        <end position="30"/>
    </location>
</feature>
<dbReference type="Proteomes" id="UP000049222">
    <property type="component" value="Unassembled WGS sequence"/>
</dbReference>
<keyword evidence="3 5" id="KW-1133">Transmembrane helix</keyword>
<dbReference type="Pfam" id="PF07681">
    <property type="entry name" value="DoxX"/>
    <property type="match status" value="1"/>
</dbReference>
<feature type="transmembrane region" description="Helical" evidence="5">
    <location>
        <begin position="75"/>
        <end position="93"/>
    </location>
</feature>
<evidence type="ECO:0000313" key="6">
    <source>
        <dbReference type="EMBL" id="CTQ50946.1"/>
    </source>
</evidence>
<evidence type="ECO:0000256" key="1">
    <source>
        <dbReference type="ARBA" id="ARBA00004141"/>
    </source>
</evidence>
<dbReference type="GO" id="GO:0016020">
    <property type="term" value="C:membrane"/>
    <property type="evidence" value="ECO:0007669"/>
    <property type="project" value="UniProtKB-SubCell"/>
</dbReference>
<evidence type="ECO:0008006" key="8">
    <source>
        <dbReference type="Google" id="ProtNLM"/>
    </source>
</evidence>
<evidence type="ECO:0000313" key="7">
    <source>
        <dbReference type="Proteomes" id="UP000049222"/>
    </source>
</evidence>
<evidence type="ECO:0000256" key="3">
    <source>
        <dbReference type="ARBA" id="ARBA00022989"/>
    </source>
</evidence>
<dbReference type="InterPro" id="IPR032808">
    <property type="entry name" value="DoxX"/>
</dbReference>
<protein>
    <recommendedName>
        <fullName evidence="8">DoxX</fullName>
    </recommendedName>
</protein>
<dbReference type="EMBL" id="CXSU01000012">
    <property type="protein sequence ID" value="CTQ50946.1"/>
    <property type="molecule type" value="Genomic_DNA"/>
</dbReference>
<keyword evidence="4 5" id="KW-0472">Membrane</keyword>
<sequence>MARPAVTWDRAALIAARVLIGMLFLSGAIQKTVDPEPAVDLLRGVGLPGALVWPALLYDAAAALALFAGWRVTPVALSLAAYCAATSVFHLIPDDPWQMTIFVKNWAIAGGCLALAVAAKRS</sequence>
<keyword evidence="2 5" id="KW-0812">Transmembrane</keyword>
<dbReference type="STRING" id="420998.JDO7802_02977"/>
<organism evidence="6 7">
    <name type="scientific">Jannaschia donghaensis</name>
    <dbReference type="NCBI Taxonomy" id="420998"/>
    <lineage>
        <taxon>Bacteria</taxon>
        <taxon>Pseudomonadati</taxon>
        <taxon>Pseudomonadota</taxon>
        <taxon>Alphaproteobacteria</taxon>
        <taxon>Rhodobacterales</taxon>
        <taxon>Roseobacteraceae</taxon>
        <taxon>Jannaschia</taxon>
    </lineage>
</organism>
<evidence type="ECO:0000256" key="2">
    <source>
        <dbReference type="ARBA" id="ARBA00022692"/>
    </source>
</evidence>
<feature type="transmembrane region" description="Helical" evidence="5">
    <location>
        <begin position="50"/>
        <end position="68"/>
    </location>
</feature>
<name>A0A0M6YPK5_9RHOB</name>
<gene>
    <name evidence="6" type="ORF">JDO7802_02977</name>
</gene>
<reference evidence="6 7" key="1">
    <citation type="submission" date="2015-07" db="EMBL/GenBank/DDBJ databases">
        <authorList>
            <person name="Noorani M."/>
        </authorList>
    </citation>
    <scope>NUCLEOTIDE SEQUENCE [LARGE SCALE GENOMIC DNA]</scope>
    <source>
        <strain evidence="6 7">CECT 7802</strain>
    </source>
</reference>
<dbReference type="OrthoDB" id="9810206at2"/>
<feature type="transmembrane region" description="Helical" evidence="5">
    <location>
        <begin position="99"/>
        <end position="119"/>
    </location>
</feature>
<dbReference type="AlphaFoldDB" id="A0A0M6YPK5"/>
<evidence type="ECO:0000256" key="4">
    <source>
        <dbReference type="ARBA" id="ARBA00023136"/>
    </source>
</evidence>
<proteinExistence type="predicted"/>
<keyword evidence="7" id="KW-1185">Reference proteome</keyword>
<evidence type="ECO:0000256" key="5">
    <source>
        <dbReference type="SAM" id="Phobius"/>
    </source>
</evidence>
<comment type="subcellular location">
    <subcellularLocation>
        <location evidence="1">Membrane</location>
        <topology evidence="1">Multi-pass membrane protein</topology>
    </subcellularLocation>
</comment>
<accession>A0A0M6YPK5</accession>